<dbReference type="PANTHER" id="PTHR41878">
    <property type="entry name" value="LEXA REPRESSOR-RELATED"/>
    <property type="match status" value="1"/>
</dbReference>
<dbReference type="PATRIC" id="fig|331679.3.peg.280"/>
<dbReference type="PANTHER" id="PTHR41878:SF1">
    <property type="entry name" value="TNPR PROTEIN"/>
    <property type="match status" value="1"/>
</dbReference>
<protein>
    <recommendedName>
        <fullName evidence="1">Plasmid pRiA4b Orf3-like domain-containing protein</fullName>
    </recommendedName>
</protein>
<dbReference type="SUPFAM" id="SSF159941">
    <property type="entry name" value="MM3350-like"/>
    <property type="match status" value="1"/>
</dbReference>
<comment type="caution">
    <text evidence="2">The sequence shown here is derived from an EMBL/GenBank/DDBJ whole genome shotgun (WGS) entry which is preliminary data.</text>
</comment>
<organism evidence="2 3">
    <name type="scientific">Pediococcus stilesii</name>
    <dbReference type="NCBI Taxonomy" id="331679"/>
    <lineage>
        <taxon>Bacteria</taxon>
        <taxon>Bacillati</taxon>
        <taxon>Bacillota</taxon>
        <taxon>Bacilli</taxon>
        <taxon>Lactobacillales</taxon>
        <taxon>Lactobacillaceae</taxon>
        <taxon>Pediococcus</taxon>
    </lineage>
</organism>
<name>A0A0R2KW14_9LACO</name>
<sequence length="180" mass="20522">MEEKSAMQLKIQISGVKPPVWRRIIVPTTIRYDQLNVLIQLAFDWTNSYLHGFTVAHDRSLNYIPRGGEDDAFGNFRLTDEYMIYPDLAKGSVTYTYDFGDDWEHKIKLEKMISIDELPSVQIPYCVGGRGDSILEDSRMMDEDGNGEPNNPFDKDDVNELFAEVITAGEALINIDGDMF</sequence>
<dbReference type="AlphaFoldDB" id="A0A0R2KW14"/>
<keyword evidence="3" id="KW-1185">Reference proteome</keyword>
<gene>
    <name evidence="2" type="ORF">IV81_GL000274</name>
</gene>
<dbReference type="EMBL" id="JQBX01000011">
    <property type="protein sequence ID" value="KRN93698.1"/>
    <property type="molecule type" value="Genomic_DNA"/>
</dbReference>
<evidence type="ECO:0000259" key="1">
    <source>
        <dbReference type="Pfam" id="PF07929"/>
    </source>
</evidence>
<accession>A0A0R2KW14</accession>
<dbReference type="RefSeq" id="WP_057803233.1">
    <property type="nucleotide sequence ID" value="NZ_JQBX01000011.1"/>
</dbReference>
<reference evidence="2 3" key="1">
    <citation type="journal article" date="2015" name="Genome Announc.">
        <title>Expanding the biotechnology potential of lactobacilli through comparative genomics of 213 strains and associated genera.</title>
        <authorList>
            <person name="Sun Z."/>
            <person name="Harris H.M."/>
            <person name="McCann A."/>
            <person name="Guo C."/>
            <person name="Argimon S."/>
            <person name="Zhang W."/>
            <person name="Yang X."/>
            <person name="Jeffery I.B."/>
            <person name="Cooney J.C."/>
            <person name="Kagawa T.F."/>
            <person name="Liu W."/>
            <person name="Song Y."/>
            <person name="Salvetti E."/>
            <person name="Wrobel A."/>
            <person name="Rasinkangas P."/>
            <person name="Parkhill J."/>
            <person name="Rea M.C."/>
            <person name="O'Sullivan O."/>
            <person name="Ritari J."/>
            <person name="Douillard F.P."/>
            <person name="Paul Ross R."/>
            <person name="Yang R."/>
            <person name="Briner A.E."/>
            <person name="Felis G.E."/>
            <person name="de Vos W.M."/>
            <person name="Barrangou R."/>
            <person name="Klaenhammer T.R."/>
            <person name="Caufield P.W."/>
            <person name="Cui Y."/>
            <person name="Zhang H."/>
            <person name="O'Toole P.W."/>
        </authorList>
    </citation>
    <scope>NUCLEOTIDE SEQUENCE [LARGE SCALE GENOMIC DNA]</scope>
    <source>
        <strain evidence="2 3">DSM 18001</strain>
    </source>
</reference>
<evidence type="ECO:0000313" key="2">
    <source>
        <dbReference type="EMBL" id="KRN93698.1"/>
    </source>
</evidence>
<dbReference type="InterPro" id="IPR012912">
    <property type="entry name" value="Plasmid_pRiA4b_Orf3-like"/>
</dbReference>
<dbReference type="Proteomes" id="UP000051859">
    <property type="component" value="Unassembled WGS sequence"/>
</dbReference>
<evidence type="ECO:0000313" key="3">
    <source>
        <dbReference type="Proteomes" id="UP000051859"/>
    </source>
</evidence>
<dbReference type="Pfam" id="PF07929">
    <property type="entry name" value="PRiA4_ORF3"/>
    <property type="match status" value="1"/>
</dbReference>
<dbReference type="Gene3D" id="3.10.290.30">
    <property type="entry name" value="MM3350-like"/>
    <property type="match status" value="1"/>
</dbReference>
<proteinExistence type="predicted"/>
<dbReference type="STRING" id="331679.IV81_GL000274"/>
<feature type="domain" description="Plasmid pRiA4b Orf3-like" evidence="1">
    <location>
        <begin position="6"/>
        <end position="138"/>
    </location>
</feature>
<dbReference type="InterPro" id="IPR024047">
    <property type="entry name" value="MM3350-like_sf"/>
</dbReference>